<dbReference type="EMBL" id="HBIR01050815">
    <property type="protein sequence ID" value="CAE0586373.1"/>
    <property type="molecule type" value="Transcribed_RNA"/>
</dbReference>
<dbReference type="Gene3D" id="1.25.40.20">
    <property type="entry name" value="Ankyrin repeat-containing domain"/>
    <property type="match status" value="1"/>
</dbReference>
<reference evidence="1" key="1">
    <citation type="submission" date="2021-01" db="EMBL/GenBank/DDBJ databases">
        <authorList>
            <person name="Corre E."/>
            <person name="Pelletier E."/>
            <person name="Niang G."/>
            <person name="Scheremetjew M."/>
            <person name="Finn R."/>
            <person name="Kale V."/>
            <person name="Holt S."/>
            <person name="Cochrane G."/>
            <person name="Meng A."/>
            <person name="Brown T."/>
            <person name="Cohen L."/>
        </authorList>
    </citation>
    <scope>NUCLEOTIDE SEQUENCE</scope>
    <source>
        <strain evidence="1">379</strain>
    </source>
</reference>
<gene>
    <name evidence="1" type="ORF">EHUX00137_LOCUS39666</name>
</gene>
<organism evidence="1">
    <name type="scientific">Emiliania huxleyi</name>
    <name type="common">Coccolithophore</name>
    <name type="synonym">Pontosphaera huxleyi</name>
    <dbReference type="NCBI Taxonomy" id="2903"/>
    <lineage>
        <taxon>Eukaryota</taxon>
        <taxon>Haptista</taxon>
        <taxon>Haptophyta</taxon>
        <taxon>Prymnesiophyceae</taxon>
        <taxon>Isochrysidales</taxon>
        <taxon>Noelaerhabdaceae</taxon>
        <taxon>Emiliania</taxon>
    </lineage>
</organism>
<accession>A0A7S3TJM0</accession>
<protein>
    <submittedName>
        <fullName evidence="1">Uncharacterized protein</fullName>
    </submittedName>
</protein>
<dbReference type="InterPro" id="IPR036770">
    <property type="entry name" value="Ankyrin_rpt-contain_sf"/>
</dbReference>
<sequence length="102" mass="10929">MSRAGEMSTALLLEALGADADVEATDAWGYTPLQRHASNNLAVGAQALLAAGASHTRPSGLEGRGDSARALARRFRHFATLRVFQQFELERGIPLPEGEIEL</sequence>
<dbReference type="SUPFAM" id="SSF48403">
    <property type="entry name" value="Ankyrin repeat"/>
    <property type="match status" value="1"/>
</dbReference>
<name>A0A7S3TJM0_EMIHU</name>
<proteinExistence type="predicted"/>
<dbReference type="AlphaFoldDB" id="A0A7S3TJM0"/>
<evidence type="ECO:0000313" key="1">
    <source>
        <dbReference type="EMBL" id="CAE0586373.1"/>
    </source>
</evidence>